<dbReference type="Proteomes" id="UP000784294">
    <property type="component" value="Unassembled WGS sequence"/>
</dbReference>
<dbReference type="SMART" id="SM00220">
    <property type="entry name" value="S_TKc"/>
    <property type="match status" value="1"/>
</dbReference>
<gene>
    <name evidence="7" type="ORF">PXEA_LOCUS22688</name>
</gene>
<name>A0A448X6C7_9PLAT</name>
<proteinExistence type="predicted"/>
<dbReference type="PANTHER" id="PTHR24353:SF152">
    <property type="entry name" value="UT01108P-RELATED"/>
    <property type="match status" value="1"/>
</dbReference>
<dbReference type="FunFam" id="1.10.510.10:FF:000512">
    <property type="entry name" value="AKT serine/threonine kinase 1"/>
    <property type="match status" value="1"/>
</dbReference>
<reference evidence="7" key="1">
    <citation type="submission" date="2018-11" db="EMBL/GenBank/DDBJ databases">
        <authorList>
            <consortium name="Pathogen Informatics"/>
        </authorList>
    </citation>
    <scope>NUCLEOTIDE SEQUENCE</scope>
</reference>
<organism evidence="7 8">
    <name type="scientific">Protopolystoma xenopodis</name>
    <dbReference type="NCBI Taxonomy" id="117903"/>
    <lineage>
        <taxon>Eukaryota</taxon>
        <taxon>Metazoa</taxon>
        <taxon>Spiralia</taxon>
        <taxon>Lophotrochozoa</taxon>
        <taxon>Platyhelminthes</taxon>
        <taxon>Monogenea</taxon>
        <taxon>Polyopisthocotylea</taxon>
        <taxon>Polystomatidea</taxon>
        <taxon>Polystomatidae</taxon>
        <taxon>Protopolystoma</taxon>
    </lineage>
</organism>
<dbReference type="GO" id="GO:0005952">
    <property type="term" value="C:cAMP-dependent protein kinase complex"/>
    <property type="evidence" value="ECO:0007669"/>
    <property type="project" value="TreeGrafter"/>
</dbReference>
<dbReference type="AlphaFoldDB" id="A0A448X6C7"/>
<dbReference type="GO" id="GO:0005524">
    <property type="term" value="F:ATP binding"/>
    <property type="evidence" value="ECO:0007669"/>
    <property type="project" value="UniProtKB-KW"/>
</dbReference>
<sequence>MLAQKIDSGDYFAMKILDRQKVIKLKQVEHTLNEKRILQAVSFPFLVNLEFNFKDNSNLYLVLEYANGGEMFLHLRKKIRFSESHARFYAAQVVLAMEYLHYLDLVYRDLKPENILLDAQGYLKVK</sequence>
<protein>
    <recommendedName>
        <fullName evidence="6">Protein kinase domain-containing protein</fullName>
    </recommendedName>
</protein>
<evidence type="ECO:0000256" key="5">
    <source>
        <dbReference type="ARBA" id="ARBA00022840"/>
    </source>
</evidence>
<keyword evidence="8" id="KW-1185">Reference proteome</keyword>
<dbReference type="PANTHER" id="PTHR24353">
    <property type="entry name" value="CYCLIC NUCLEOTIDE-DEPENDENT PROTEIN KINASE"/>
    <property type="match status" value="1"/>
</dbReference>
<dbReference type="GO" id="GO:0005829">
    <property type="term" value="C:cytosol"/>
    <property type="evidence" value="ECO:0007669"/>
    <property type="project" value="TreeGrafter"/>
</dbReference>
<evidence type="ECO:0000256" key="2">
    <source>
        <dbReference type="ARBA" id="ARBA00022679"/>
    </source>
</evidence>
<evidence type="ECO:0000256" key="1">
    <source>
        <dbReference type="ARBA" id="ARBA00022527"/>
    </source>
</evidence>
<dbReference type="SUPFAM" id="SSF56112">
    <property type="entry name" value="Protein kinase-like (PK-like)"/>
    <property type="match status" value="1"/>
</dbReference>
<keyword evidence="5" id="KW-0067">ATP-binding</keyword>
<dbReference type="Pfam" id="PF00069">
    <property type="entry name" value="Pkinase"/>
    <property type="match status" value="1"/>
</dbReference>
<dbReference type="Gene3D" id="1.10.510.10">
    <property type="entry name" value="Transferase(Phosphotransferase) domain 1"/>
    <property type="match status" value="1"/>
</dbReference>
<dbReference type="InterPro" id="IPR011009">
    <property type="entry name" value="Kinase-like_dom_sf"/>
</dbReference>
<evidence type="ECO:0000256" key="4">
    <source>
        <dbReference type="ARBA" id="ARBA00022777"/>
    </source>
</evidence>
<dbReference type="EMBL" id="CAAALY010101550">
    <property type="protein sequence ID" value="VEL29248.1"/>
    <property type="molecule type" value="Genomic_DNA"/>
</dbReference>
<feature type="domain" description="Protein kinase" evidence="6">
    <location>
        <begin position="1"/>
        <end position="126"/>
    </location>
</feature>
<keyword evidence="1" id="KW-0723">Serine/threonine-protein kinase</keyword>
<evidence type="ECO:0000259" key="6">
    <source>
        <dbReference type="PROSITE" id="PS50011"/>
    </source>
</evidence>
<dbReference type="PROSITE" id="PS00108">
    <property type="entry name" value="PROTEIN_KINASE_ST"/>
    <property type="match status" value="1"/>
</dbReference>
<dbReference type="GO" id="GO:0005634">
    <property type="term" value="C:nucleus"/>
    <property type="evidence" value="ECO:0007669"/>
    <property type="project" value="TreeGrafter"/>
</dbReference>
<keyword evidence="2" id="KW-0808">Transferase</keyword>
<evidence type="ECO:0000313" key="7">
    <source>
        <dbReference type="EMBL" id="VEL29248.1"/>
    </source>
</evidence>
<dbReference type="InterPro" id="IPR008271">
    <property type="entry name" value="Ser/Thr_kinase_AS"/>
</dbReference>
<dbReference type="GO" id="GO:0004691">
    <property type="term" value="F:cAMP-dependent protein kinase activity"/>
    <property type="evidence" value="ECO:0007669"/>
    <property type="project" value="TreeGrafter"/>
</dbReference>
<dbReference type="InterPro" id="IPR000719">
    <property type="entry name" value="Prot_kinase_dom"/>
</dbReference>
<dbReference type="OrthoDB" id="63267at2759"/>
<accession>A0A448X6C7</accession>
<dbReference type="Gene3D" id="3.30.200.20">
    <property type="entry name" value="Phosphorylase Kinase, domain 1"/>
    <property type="match status" value="1"/>
</dbReference>
<evidence type="ECO:0000313" key="8">
    <source>
        <dbReference type="Proteomes" id="UP000784294"/>
    </source>
</evidence>
<keyword evidence="4" id="KW-0418">Kinase</keyword>
<evidence type="ECO:0000256" key="3">
    <source>
        <dbReference type="ARBA" id="ARBA00022741"/>
    </source>
</evidence>
<dbReference type="PROSITE" id="PS50011">
    <property type="entry name" value="PROTEIN_KINASE_DOM"/>
    <property type="match status" value="1"/>
</dbReference>
<keyword evidence="3" id="KW-0547">Nucleotide-binding</keyword>
<comment type="caution">
    <text evidence="7">The sequence shown here is derived from an EMBL/GenBank/DDBJ whole genome shotgun (WGS) entry which is preliminary data.</text>
</comment>